<sequence length="85" mass="9646">MKIDTEGSVVKIYFKKIKNNPHTVISNLEQEKKDEILKKLKKQFGCGGNIDEQGNILLQGNHIAKIMEKKDKYLPGMDVCKVDSV</sequence>
<dbReference type="OrthoDB" id="2193250at2759"/>
<feature type="domain" description="SUI1" evidence="1">
    <location>
        <begin position="23"/>
        <end position="68"/>
    </location>
</feature>
<organism evidence="2 3">
    <name type="scientific">Ecytonucleospora hepatopenaei</name>
    <dbReference type="NCBI Taxonomy" id="646526"/>
    <lineage>
        <taxon>Eukaryota</taxon>
        <taxon>Fungi</taxon>
        <taxon>Fungi incertae sedis</taxon>
        <taxon>Microsporidia</taxon>
        <taxon>Enterocytozoonidae</taxon>
        <taxon>Ecytonucleospora</taxon>
    </lineage>
</organism>
<evidence type="ECO:0000313" key="2">
    <source>
        <dbReference type="EMBL" id="OQS55392.1"/>
    </source>
</evidence>
<dbReference type="GO" id="GO:0003743">
    <property type="term" value="F:translation initiation factor activity"/>
    <property type="evidence" value="ECO:0007669"/>
    <property type="project" value="InterPro"/>
</dbReference>
<dbReference type="InterPro" id="IPR036877">
    <property type="entry name" value="SUI1_dom_sf"/>
</dbReference>
<accession>A0A1W0E855</accession>
<evidence type="ECO:0000259" key="1">
    <source>
        <dbReference type="PROSITE" id="PS50296"/>
    </source>
</evidence>
<dbReference type="PROSITE" id="PS50296">
    <property type="entry name" value="SUI1"/>
    <property type="match status" value="1"/>
</dbReference>
<gene>
    <name evidence="2" type="ORF">EHP00_1213</name>
</gene>
<dbReference type="Proteomes" id="UP000192758">
    <property type="component" value="Unassembled WGS sequence"/>
</dbReference>
<dbReference type="EMBL" id="MNPJ01000010">
    <property type="protein sequence ID" value="OQS55392.1"/>
    <property type="molecule type" value="Genomic_DNA"/>
</dbReference>
<name>A0A1W0E855_9MICR</name>
<dbReference type="VEuPathDB" id="MicrosporidiaDB:EHP00_1213"/>
<dbReference type="Gene3D" id="3.30.780.10">
    <property type="entry name" value="SUI1-like domain"/>
    <property type="match status" value="1"/>
</dbReference>
<keyword evidence="3" id="KW-1185">Reference proteome</keyword>
<evidence type="ECO:0000313" key="3">
    <source>
        <dbReference type="Proteomes" id="UP000192758"/>
    </source>
</evidence>
<reference evidence="2 3" key="1">
    <citation type="journal article" date="2017" name="Environ. Microbiol.">
        <title>Decay of the glycolytic pathway and adaptation to intranuclear parasitism within Enterocytozoonidae microsporidia.</title>
        <authorList>
            <person name="Wiredu Boakye D."/>
            <person name="Jaroenlak P."/>
            <person name="Prachumwat A."/>
            <person name="Williams T.A."/>
            <person name="Bateman K.S."/>
            <person name="Itsathitphaisarn O."/>
            <person name="Sritunyalucksana K."/>
            <person name="Paszkiewicz K.H."/>
            <person name="Moore K.A."/>
            <person name="Stentiford G.D."/>
            <person name="Williams B.A."/>
        </authorList>
    </citation>
    <scope>NUCLEOTIDE SEQUENCE [LARGE SCALE GENOMIC DNA]</scope>
    <source>
        <strain evidence="2 3">TH1</strain>
    </source>
</reference>
<dbReference type="AlphaFoldDB" id="A0A1W0E855"/>
<dbReference type="Pfam" id="PF01253">
    <property type="entry name" value="SUI1"/>
    <property type="match status" value="1"/>
</dbReference>
<protein>
    <recommendedName>
        <fullName evidence="1">SUI1 domain-containing protein</fullName>
    </recommendedName>
</protein>
<dbReference type="InterPro" id="IPR001950">
    <property type="entry name" value="SUI1"/>
</dbReference>
<dbReference type="SUPFAM" id="SSF55159">
    <property type="entry name" value="eIF1-like"/>
    <property type="match status" value="1"/>
</dbReference>
<proteinExistence type="predicted"/>
<comment type="caution">
    <text evidence="2">The sequence shown here is derived from an EMBL/GenBank/DDBJ whole genome shotgun (WGS) entry which is preliminary data.</text>
</comment>